<organism evidence="2 3">
    <name type="scientific">Thermacetogenium phaeum (strain ATCC BAA-254 / DSM 26808 / PB)</name>
    <dbReference type="NCBI Taxonomy" id="1089553"/>
    <lineage>
        <taxon>Bacteria</taxon>
        <taxon>Bacillati</taxon>
        <taxon>Bacillota</taxon>
        <taxon>Clostridia</taxon>
        <taxon>Thermoanaerobacterales</taxon>
        <taxon>Thermoanaerobacteraceae</taxon>
        <taxon>Thermacetogenium</taxon>
    </lineage>
</organism>
<dbReference type="SUPFAM" id="SSF159941">
    <property type="entry name" value="MM3350-like"/>
    <property type="match status" value="1"/>
</dbReference>
<keyword evidence="3" id="KW-1185">Reference proteome</keyword>
<accession>K4LXW1</accession>
<dbReference type="Pfam" id="PF07929">
    <property type="entry name" value="PRiA4_ORF3"/>
    <property type="match status" value="1"/>
</dbReference>
<evidence type="ECO:0000313" key="2">
    <source>
        <dbReference type="EMBL" id="AFV12774.1"/>
    </source>
</evidence>
<dbReference type="eggNOG" id="ENOG5032U08">
    <property type="taxonomic scope" value="Bacteria"/>
</dbReference>
<protein>
    <recommendedName>
        <fullName evidence="1">Plasmid pRiA4b Orf3-like domain-containing protein</fullName>
    </recommendedName>
</protein>
<sequence>MGRRKTKPQRSGKCFLCGSIYGKSGMTKHLSVCKKRYLLSLPEMVVPEEYFHIVVEGRYNPEYWLHLLVQSEATLNQLDQFLRDIWLECCDHLSQFVIHGIRYVNETGEDLFGFFSNETDMNISLAEVLEPGAIFYHEYDFGNTTELALRVLSIDHLDRGIKNAINKVKKDDESLDYEGIYVLARNEPPLIKCKKCGATATLVCVNCFYSGEGWFCQKCAVEHECGEEMFLPVVNSPRVGRCAYTGR</sequence>
<dbReference type="KEGG" id="tpz:Tph_c26000"/>
<dbReference type="AlphaFoldDB" id="K4LXW1"/>
<feature type="domain" description="Plasmid pRiA4b Orf3-like" evidence="1">
    <location>
        <begin position="60"/>
        <end position="158"/>
    </location>
</feature>
<reference evidence="2 3" key="1">
    <citation type="journal article" date="2012" name="BMC Genomics">
        <title>Genome-guided analysis of physiological and morphological traits of the fermentative acetate oxidizer Thermacetogenium phaeum.</title>
        <authorList>
            <person name="Oehler D."/>
            <person name="Poehlein A."/>
            <person name="Leimbach A."/>
            <person name="Muller N."/>
            <person name="Daniel R."/>
            <person name="Gottschalk G."/>
            <person name="Schink B."/>
        </authorList>
    </citation>
    <scope>NUCLEOTIDE SEQUENCE [LARGE SCALE GENOMIC DNA]</scope>
    <source>
        <strain evidence="3">ATCC BAA-254 / DSM 26808 / PB</strain>
    </source>
</reference>
<dbReference type="InterPro" id="IPR024047">
    <property type="entry name" value="MM3350-like_sf"/>
</dbReference>
<evidence type="ECO:0000259" key="1">
    <source>
        <dbReference type="Pfam" id="PF07929"/>
    </source>
</evidence>
<gene>
    <name evidence="2" type="ordered locus">Tph_c26000</name>
</gene>
<proteinExistence type="predicted"/>
<dbReference type="Proteomes" id="UP000000467">
    <property type="component" value="Chromosome"/>
</dbReference>
<dbReference type="EMBL" id="CP003732">
    <property type="protein sequence ID" value="AFV12774.1"/>
    <property type="molecule type" value="Genomic_DNA"/>
</dbReference>
<name>K4LXW1_THEPS</name>
<dbReference type="InterPro" id="IPR012912">
    <property type="entry name" value="Plasmid_pRiA4b_Orf3-like"/>
</dbReference>
<dbReference type="Gene3D" id="3.10.290.30">
    <property type="entry name" value="MM3350-like"/>
    <property type="match status" value="1"/>
</dbReference>
<dbReference type="RefSeq" id="WP_015051635.1">
    <property type="nucleotide sequence ID" value="NC_018870.1"/>
</dbReference>
<dbReference type="HOGENOM" id="CLU_1253548_0_0_9"/>
<dbReference type="STRING" id="1089553.Tph_c26000"/>
<evidence type="ECO:0000313" key="3">
    <source>
        <dbReference type="Proteomes" id="UP000000467"/>
    </source>
</evidence>